<dbReference type="GO" id="GO:0016301">
    <property type="term" value="F:kinase activity"/>
    <property type="evidence" value="ECO:0007669"/>
    <property type="project" value="UniProtKB-KW"/>
</dbReference>
<evidence type="ECO:0000259" key="1">
    <source>
        <dbReference type="Pfam" id="PF01636"/>
    </source>
</evidence>
<dbReference type="AlphaFoldDB" id="A0A7W9HV89"/>
<accession>A0A7W9HV89</accession>
<organism evidence="2 3">
    <name type="scientific">Saccharothrix ecbatanensis</name>
    <dbReference type="NCBI Taxonomy" id="1105145"/>
    <lineage>
        <taxon>Bacteria</taxon>
        <taxon>Bacillati</taxon>
        <taxon>Actinomycetota</taxon>
        <taxon>Actinomycetes</taxon>
        <taxon>Pseudonocardiales</taxon>
        <taxon>Pseudonocardiaceae</taxon>
        <taxon>Saccharothrix</taxon>
    </lineage>
</organism>
<dbReference type="InterPro" id="IPR011009">
    <property type="entry name" value="Kinase-like_dom_sf"/>
</dbReference>
<comment type="caution">
    <text evidence="2">The sequence shown here is derived from an EMBL/GenBank/DDBJ whole genome shotgun (WGS) entry which is preliminary data.</text>
</comment>
<evidence type="ECO:0000313" key="3">
    <source>
        <dbReference type="Proteomes" id="UP000552097"/>
    </source>
</evidence>
<gene>
    <name evidence="2" type="ORF">F4560_008614</name>
</gene>
<evidence type="ECO:0000313" key="2">
    <source>
        <dbReference type="EMBL" id="MBB5808846.1"/>
    </source>
</evidence>
<dbReference type="SUPFAM" id="SSF56112">
    <property type="entry name" value="Protein kinase-like (PK-like)"/>
    <property type="match status" value="1"/>
</dbReference>
<dbReference type="EMBL" id="JACHMO010000001">
    <property type="protein sequence ID" value="MBB5808846.1"/>
    <property type="molecule type" value="Genomic_DNA"/>
</dbReference>
<sequence>MPYAGDVRDVLSAAGLRAGLPTTEAKLIRDGTNVIYRIPGGVVARVGPPGSRVVAERQIGASRWLADAGIPVVRALAGIDQPTVVDDRPVTWWTELPEHRYATPSELGKVLAQLHSLAVPDSPRLPVVDPFDGLADSIHRGTELLGVDRTWLRDLLERLRGEYTALAPGLPQCVIHGDAWQGNVVVPDRGRPVLLDLDHLGIGPREWDLISLAVDYTDFSRIEHSDYQAFVSAYGGYDMTTWSGYRTLATIRELRWTAFVLGKADVNEKAADEARHRVACLRGEITRPWSWSAF</sequence>
<reference evidence="2 3" key="1">
    <citation type="submission" date="2020-08" db="EMBL/GenBank/DDBJ databases">
        <title>Sequencing the genomes of 1000 actinobacteria strains.</title>
        <authorList>
            <person name="Klenk H.-P."/>
        </authorList>
    </citation>
    <scope>NUCLEOTIDE SEQUENCE [LARGE SCALE GENOMIC DNA]</scope>
    <source>
        <strain evidence="2 3">DSM 45486</strain>
    </source>
</reference>
<feature type="domain" description="Aminoglycoside phosphotransferase" evidence="1">
    <location>
        <begin position="41"/>
        <end position="242"/>
    </location>
</feature>
<dbReference type="Gene3D" id="3.90.1200.10">
    <property type="match status" value="1"/>
</dbReference>
<proteinExistence type="predicted"/>
<name>A0A7W9HV89_9PSEU</name>
<protein>
    <submittedName>
        <fullName evidence="2">Ser/Thr protein kinase RdoA (MazF antagonist)</fullName>
    </submittedName>
</protein>
<keyword evidence="3" id="KW-1185">Reference proteome</keyword>
<keyword evidence="2" id="KW-0418">Kinase</keyword>
<dbReference type="RefSeq" id="WP_184928698.1">
    <property type="nucleotide sequence ID" value="NZ_JACHMO010000001.1"/>
</dbReference>
<dbReference type="Proteomes" id="UP000552097">
    <property type="component" value="Unassembled WGS sequence"/>
</dbReference>
<keyword evidence="2" id="KW-0808">Transferase</keyword>
<dbReference type="Pfam" id="PF01636">
    <property type="entry name" value="APH"/>
    <property type="match status" value="1"/>
</dbReference>
<dbReference type="InterPro" id="IPR002575">
    <property type="entry name" value="Aminoglycoside_PTrfase"/>
</dbReference>